<feature type="region of interest" description="Disordered" evidence="1">
    <location>
        <begin position="1"/>
        <end position="20"/>
    </location>
</feature>
<reference evidence="2" key="2">
    <citation type="journal article" date="2015" name="Data Brief">
        <title>Shoot transcriptome of the giant reed, Arundo donax.</title>
        <authorList>
            <person name="Barrero R.A."/>
            <person name="Guerrero F.D."/>
            <person name="Moolhuijzen P."/>
            <person name="Goolsby J.A."/>
            <person name="Tidwell J."/>
            <person name="Bellgard S.E."/>
            <person name="Bellgard M.I."/>
        </authorList>
    </citation>
    <scope>NUCLEOTIDE SEQUENCE</scope>
    <source>
        <tissue evidence="2">Shoot tissue taken approximately 20 cm above the soil surface</tissue>
    </source>
</reference>
<accession>A0A0A9FLW5</accession>
<organism evidence="2">
    <name type="scientific">Arundo donax</name>
    <name type="common">Giant reed</name>
    <name type="synonym">Donax arundinaceus</name>
    <dbReference type="NCBI Taxonomy" id="35708"/>
    <lineage>
        <taxon>Eukaryota</taxon>
        <taxon>Viridiplantae</taxon>
        <taxon>Streptophyta</taxon>
        <taxon>Embryophyta</taxon>
        <taxon>Tracheophyta</taxon>
        <taxon>Spermatophyta</taxon>
        <taxon>Magnoliopsida</taxon>
        <taxon>Liliopsida</taxon>
        <taxon>Poales</taxon>
        <taxon>Poaceae</taxon>
        <taxon>PACMAD clade</taxon>
        <taxon>Arundinoideae</taxon>
        <taxon>Arundineae</taxon>
        <taxon>Arundo</taxon>
    </lineage>
</organism>
<dbReference type="AlphaFoldDB" id="A0A0A9FLW5"/>
<name>A0A0A9FLW5_ARUDO</name>
<protein>
    <submittedName>
        <fullName evidence="2">Uncharacterized protein</fullName>
    </submittedName>
</protein>
<evidence type="ECO:0000313" key="2">
    <source>
        <dbReference type="EMBL" id="JAE14010.1"/>
    </source>
</evidence>
<sequence length="20" mass="1940">MKIPASSATAPANAAATNPR</sequence>
<reference evidence="2" key="1">
    <citation type="submission" date="2014-09" db="EMBL/GenBank/DDBJ databases">
        <authorList>
            <person name="Magalhaes I.L.F."/>
            <person name="Oliveira U."/>
            <person name="Santos F.R."/>
            <person name="Vidigal T.H.D.A."/>
            <person name="Brescovit A.D."/>
            <person name="Santos A.J."/>
        </authorList>
    </citation>
    <scope>NUCLEOTIDE SEQUENCE</scope>
    <source>
        <tissue evidence="2">Shoot tissue taken approximately 20 cm above the soil surface</tissue>
    </source>
</reference>
<evidence type="ECO:0000256" key="1">
    <source>
        <dbReference type="SAM" id="MobiDB-lite"/>
    </source>
</evidence>
<dbReference type="EMBL" id="GBRH01183886">
    <property type="protein sequence ID" value="JAE14010.1"/>
    <property type="molecule type" value="Transcribed_RNA"/>
</dbReference>
<proteinExistence type="predicted"/>